<dbReference type="Gene3D" id="2.120.10.30">
    <property type="entry name" value="TolB, C-terminal domain"/>
    <property type="match status" value="1"/>
</dbReference>
<feature type="domain" description="Glucose/Sorbosone dehydrogenase" evidence="2">
    <location>
        <begin position="2"/>
        <end position="108"/>
    </location>
</feature>
<protein>
    <recommendedName>
        <fullName evidence="2">Glucose/Sorbosone dehydrogenase domain-containing protein</fullName>
    </recommendedName>
</protein>
<dbReference type="SUPFAM" id="SSF50952">
    <property type="entry name" value="Soluble quinoprotein glucose dehydrogenase"/>
    <property type="match status" value="1"/>
</dbReference>
<keyword evidence="4" id="KW-1185">Reference proteome</keyword>
<dbReference type="InterPro" id="IPR011042">
    <property type="entry name" value="6-blade_b-propeller_TolB-like"/>
</dbReference>
<reference evidence="3 4" key="1">
    <citation type="submission" date="2019-11" db="EMBL/GenBank/DDBJ databases">
        <title>Pedobacter sp. HMF7056 Genome sequencing and assembly.</title>
        <authorList>
            <person name="Kang H."/>
            <person name="Kim H."/>
            <person name="Joh K."/>
        </authorList>
    </citation>
    <scope>NUCLEOTIDE SEQUENCE [LARGE SCALE GENOMIC DNA]</scope>
    <source>
        <strain evidence="3 4">HMF7056</strain>
    </source>
</reference>
<feature type="region of interest" description="Disordered" evidence="1">
    <location>
        <begin position="99"/>
        <end position="150"/>
    </location>
</feature>
<dbReference type="AlphaFoldDB" id="A0A7K1XZY4"/>
<dbReference type="Proteomes" id="UP000451233">
    <property type="component" value="Unassembled WGS sequence"/>
</dbReference>
<dbReference type="EMBL" id="WVHS01000003">
    <property type="protein sequence ID" value="MXV16377.1"/>
    <property type="molecule type" value="Genomic_DNA"/>
</dbReference>
<evidence type="ECO:0000259" key="2">
    <source>
        <dbReference type="Pfam" id="PF07995"/>
    </source>
</evidence>
<comment type="caution">
    <text evidence="3">The sequence shown here is derived from an EMBL/GenBank/DDBJ whole genome shotgun (WGS) entry which is preliminary data.</text>
</comment>
<accession>A0A7K1XZY4</accession>
<evidence type="ECO:0000313" key="4">
    <source>
        <dbReference type="Proteomes" id="UP000451233"/>
    </source>
</evidence>
<gene>
    <name evidence="3" type="ORF">GS398_13770</name>
</gene>
<organism evidence="3 4">
    <name type="scientific">Hufsiella ginkgonis</name>
    <dbReference type="NCBI Taxonomy" id="2695274"/>
    <lineage>
        <taxon>Bacteria</taxon>
        <taxon>Pseudomonadati</taxon>
        <taxon>Bacteroidota</taxon>
        <taxon>Sphingobacteriia</taxon>
        <taxon>Sphingobacteriales</taxon>
        <taxon>Sphingobacteriaceae</taxon>
        <taxon>Hufsiella</taxon>
    </lineage>
</organism>
<dbReference type="Pfam" id="PF07995">
    <property type="entry name" value="GSDH"/>
    <property type="match status" value="1"/>
</dbReference>
<evidence type="ECO:0000256" key="1">
    <source>
        <dbReference type="SAM" id="MobiDB-lite"/>
    </source>
</evidence>
<dbReference type="InterPro" id="IPR011041">
    <property type="entry name" value="Quinoprot_gluc/sorb_DH_b-prop"/>
</dbReference>
<dbReference type="PANTHER" id="PTHR19328">
    <property type="entry name" value="HEDGEHOG-INTERACTING PROTEIN"/>
    <property type="match status" value="1"/>
</dbReference>
<feature type="region of interest" description="Disordered" evidence="1">
    <location>
        <begin position="49"/>
        <end position="74"/>
    </location>
</feature>
<feature type="compositionally biased region" description="Polar residues" evidence="1">
    <location>
        <begin position="120"/>
        <end position="130"/>
    </location>
</feature>
<name>A0A7K1XZY4_9SPHI</name>
<sequence>MAQDLKAYNGKILRVNDDGTVPADNPFFKSDTARKEIWTYGHRNPQGLAFEPGSGNLFASEHGPTGGDEINSIKKGRNYGWPVIHHQDTFLPVVMGITSRERAKPPTSSPGSSGMAPANALSQQTLPTELSTRECRRGLAPSRKPISINW</sequence>
<proteinExistence type="predicted"/>
<dbReference type="PANTHER" id="PTHR19328:SF75">
    <property type="entry name" value="ALDOSE SUGAR DEHYDROGENASE YLII"/>
    <property type="match status" value="1"/>
</dbReference>
<dbReference type="InterPro" id="IPR012938">
    <property type="entry name" value="Glc/Sorbosone_DH"/>
</dbReference>
<evidence type="ECO:0000313" key="3">
    <source>
        <dbReference type="EMBL" id="MXV16377.1"/>
    </source>
</evidence>